<evidence type="ECO:0000256" key="2">
    <source>
        <dbReference type="SAM" id="SignalP"/>
    </source>
</evidence>
<accession>A0A7S0GS81</accession>
<name>A0A7S0GS81_9EUKA</name>
<keyword evidence="2" id="KW-0732">Signal</keyword>
<feature type="signal peptide" evidence="2">
    <location>
        <begin position="1"/>
        <end position="30"/>
    </location>
</feature>
<evidence type="ECO:0000313" key="3">
    <source>
        <dbReference type="EMBL" id="CAD8442406.1"/>
    </source>
</evidence>
<reference evidence="3" key="1">
    <citation type="submission" date="2021-01" db="EMBL/GenBank/DDBJ databases">
        <authorList>
            <person name="Corre E."/>
            <person name="Pelletier E."/>
            <person name="Niang G."/>
            <person name="Scheremetjew M."/>
            <person name="Finn R."/>
            <person name="Kale V."/>
            <person name="Holt S."/>
            <person name="Cochrane G."/>
            <person name="Meng A."/>
            <person name="Brown T."/>
            <person name="Cohen L."/>
        </authorList>
    </citation>
    <scope>NUCLEOTIDE SEQUENCE</scope>
    <source>
        <strain evidence="3">CCMP2058</strain>
    </source>
</reference>
<proteinExistence type="predicted"/>
<evidence type="ECO:0000256" key="1">
    <source>
        <dbReference type="SAM" id="MobiDB-lite"/>
    </source>
</evidence>
<protein>
    <submittedName>
        <fullName evidence="3">Uncharacterized protein</fullName>
    </submittedName>
</protein>
<dbReference type="AlphaFoldDB" id="A0A7S0GS81"/>
<feature type="region of interest" description="Disordered" evidence="1">
    <location>
        <begin position="34"/>
        <end position="55"/>
    </location>
</feature>
<feature type="chain" id="PRO_5031111571" evidence="2">
    <location>
        <begin position="31"/>
        <end position="416"/>
    </location>
</feature>
<organism evidence="3">
    <name type="scientific">Amorphochlora amoebiformis</name>
    <dbReference type="NCBI Taxonomy" id="1561963"/>
    <lineage>
        <taxon>Eukaryota</taxon>
        <taxon>Sar</taxon>
        <taxon>Rhizaria</taxon>
        <taxon>Cercozoa</taxon>
        <taxon>Chlorarachniophyceae</taxon>
        <taxon>Amorphochlora</taxon>
    </lineage>
</organism>
<gene>
    <name evidence="3" type="ORF">LAMO00422_LOCUS6739</name>
</gene>
<sequence length="416" mass="47514">MGGSGAVIIGFLSTILFLSFSRLSPNMVQATNAVPHSPPSFRSASSDYPPISSEQEMRQSSVCQRMAMIDRRMRKLNDKYFPKANTTLRDDQRLIISTTAYEEAWYVRGHLITLLAYTTPSTIIVLHLNANSTYTTDEISSFYSLAPRRLILNHIRYPVRAYHGTLLRALLGNVEEVRRIGLSFGYVLLMCSNAWLVRGGIEKWIGRYKASLTKEMNPDEVYEDQSGKIAKAYEWAGMRLVVRQGLPNPETMFQTKHEGSFFPAKMINGLIDRFDAYLDGDDVSMLSLMCTVDTYLEEFVIPTWVEANLDKIENIPGRRYPPLVRMSTSSHGYQLEENVAVEKDEIARSLPYPHIFGIKAVGRSVVDYHGTRRDIMNRIMRKNGRARGVVHRLEDELRKAILREEWVPEEIQSKAF</sequence>
<dbReference type="EMBL" id="HBEM01009611">
    <property type="protein sequence ID" value="CAD8442406.1"/>
    <property type="molecule type" value="Transcribed_RNA"/>
</dbReference>